<evidence type="ECO:0000256" key="1">
    <source>
        <dbReference type="ARBA" id="ARBA00023125"/>
    </source>
</evidence>
<dbReference type="PROSITE" id="PS50935">
    <property type="entry name" value="SSB"/>
    <property type="match status" value="1"/>
</dbReference>
<feature type="region of interest" description="Disordered" evidence="2">
    <location>
        <begin position="129"/>
        <end position="180"/>
    </location>
</feature>
<sequence>MWAVPVSEARSRAGVLVVASGVNVTFLIGNLGRDPKLTYIPSGTALCKFSIGVNERAKINGEWTSKVTWFDIVVWGKRGETVAEHLRKGSQVYIRGRIQRGEYESKKSPGQIVKTLDIIADDVQFLGGKPAQREASEQVDTPHQDDAPSRQTAEGGTTTAPSAAPDEPLPVLEDEPESEL</sequence>
<dbReference type="SUPFAM" id="SSF50249">
    <property type="entry name" value="Nucleic acid-binding proteins"/>
    <property type="match status" value="1"/>
</dbReference>
<dbReference type="EMBL" id="LAZR01000427">
    <property type="protein sequence ID" value="KKN69428.1"/>
    <property type="molecule type" value="Genomic_DNA"/>
</dbReference>
<comment type="caution">
    <text evidence="3">The sequence shown here is derived from an EMBL/GenBank/DDBJ whole genome shotgun (WGS) entry which is preliminary data.</text>
</comment>
<evidence type="ECO:0000256" key="2">
    <source>
        <dbReference type="SAM" id="MobiDB-lite"/>
    </source>
</evidence>
<organism evidence="3">
    <name type="scientific">marine sediment metagenome</name>
    <dbReference type="NCBI Taxonomy" id="412755"/>
    <lineage>
        <taxon>unclassified sequences</taxon>
        <taxon>metagenomes</taxon>
        <taxon>ecological metagenomes</taxon>
    </lineage>
</organism>
<dbReference type="InterPro" id="IPR012340">
    <property type="entry name" value="NA-bd_OB-fold"/>
</dbReference>
<dbReference type="GO" id="GO:0003697">
    <property type="term" value="F:single-stranded DNA binding"/>
    <property type="evidence" value="ECO:0007669"/>
    <property type="project" value="InterPro"/>
</dbReference>
<dbReference type="InterPro" id="IPR000424">
    <property type="entry name" value="Primosome_PriB/ssb"/>
</dbReference>
<dbReference type="GO" id="GO:0009295">
    <property type="term" value="C:nucleoid"/>
    <property type="evidence" value="ECO:0007669"/>
    <property type="project" value="TreeGrafter"/>
</dbReference>
<protein>
    <recommendedName>
        <fullName evidence="4">Single-stranded DNA-binding protein</fullName>
    </recommendedName>
</protein>
<dbReference type="CDD" id="cd04496">
    <property type="entry name" value="SSB_OBF"/>
    <property type="match status" value="1"/>
</dbReference>
<dbReference type="HAMAP" id="MF_00984">
    <property type="entry name" value="SSB"/>
    <property type="match status" value="1"/>
</dbReference>
<gene>
    <name evidence="3" type="ORF">LCGC14_0441550</name>
</gene>
<accession>A0A0F9VUL0</accession>
<name>A0A0F9VUL0_9ZZZZ</name>
<dbReference type="PANTHER" id="PTHR10302:SF27">
    <property type="entry name" value="SINGLE-STRANDED DNA-BINDING PROTEIN"/>
    <property type="match status" value="1"/>
</dbReference>
<dbReference type="GO" id="GO:0006260">
    <property type="term" value="P:DNA replication"/>
    <property type="evidence" value="ECO:0007669"/>
    <property type="project" value="InterPro"/>
</dbReference>
<dbReference type="Gene3D" id="2.40.50.140">
    <property type="entry name" value="Nucleic acid-binding proteins"/>
    <property type="match status" value="1"/>
</dbReference>
<feature type="compositionally biased region" description="Basic and acidic residues" evidence="2">
    <location>
        <begin position="131"/>
        <end position="148"/>
    </location>
</feature>
<proteinExistence type="inferred from homology"/>
<dbReference type="NCBIfam" id="TIGR00621">
    <property type="entry name" value="ssb"/>
    <property type="match status" value="1"/>
</dbReference>
<feature type="compositionally biased region" description="Polar residues" evidence="2">
    <location>
        <begin position="149"/>
        <end position="161"/>
    </location>
</feature>
<dbReference type="InterPro" id="IPR011344">
    <property type="entry name" value="ssDNA-bd"/>
</dbReference>
<dbReference type="Pfam" id="PF00436">
    <property type="entry name" value="SSB"/>
    <property type="match status" value="1"/>
</dbReference>
<reference evidence="3" key="1">
    <citation type="journal article" date="2015" name="Nature">
        <title>Complex archaea that bridge the gap between prokaryotes and eukaryotes.</title>
        <authorList>
            <person name="Spang A."/>
            <person name="Saw J.H."/>
            <person name="Jorgensen S.L."/>
            <person name="Zaremba-Niedzwiedzka K."/>
            <person name="Martijn J."/>
            <person name="Lind A.E."/>
            <person name="van Eijk R."/>
            <person name="Schleper C."/>
            <person name="Guy L."/>
            <person name="Ettema T.J."/>
        </authorList>
    </citation>
    <scope>NUCLEOTIDE SEQUENCE</scope>
</reference>
<dbReference type="AlphaFoldDB" id="A0A0F9VUL0"/>
<keyword evidence="1" id="KW-0238">DNA-binding</keyword>
<dbReference type="PANTHER" id="PTHR10302">
    <property type="entry name" value="SINGLE-STRANDED DNA-BINDING PROTEIN"/>
    <property type="match status" value="1"/>
</dbReference>
<evidence type="ECO:0008006" key="4">
    <source>
        <dbReference type="Google" id="ProtNLM"/>
    </source>
</evidence>
<evidence type="ECO:0000313" key="3">
    <source>
        <dbReference type="EMBL" id="KKN69428.1"/>
    </source>
</evidence>